<protein>
    <submittedName>
        <fullName evidence="1">Uncharacterized protein</fullName>
    </submittedName>
</protein>
<keyword evidence="2" id="KW-1185">Reference proteome</keyword>
<dbReference type="Proteomes" id="UP000596857">
    <property type="component" value="Unassembled WGS sequence"/>
</dbReference>
<comment type="caution">
    <text evidence="1">The sequence shown here is derived from an EMBL/GenBank/DDBJ whole genome shotgun (WGS) entry which is preliminary data.</text>
</comment>
<sequence>MALVLSGVIKSTTYYGNYPEKMSAYHLETLVEFLSIELVPERPFMQVLPFKEFCIAMHFESAIRSIGQDWLTNLIE</sequence>
<organism evidence="1 2">
    <name type="scientific">Paenibacillus phytohabitans</name>
    <dbReference type="NCBI Taxonomy" id="2654978"/>
    <lineage>
        <taxon>Bacteria</taxon>
        <taxon>Bacillati</taxon>
        <taxon>Bacillota</taxon>
        <taxon>Bacilli</taxon>
        <taxon>Bacillales</taxon>
        <taxon>Paenibacillaceae</taxon>
        <taxon>Paenibacillus</taxon>
    </lineage>
</organism>
<dbReference type="RefSeq" id="WP_171718250.1">
    <property type="nucleotide sequence ID" value="NZ_WHOB01000051.1"/>
</dbReference>
<evidence type="ECO:0000313" key="2">
    <source>
        <dbReference type="Proteomes" id="UP000596857"/>
    </source>
</evidence>
<name>A0ABX1YI38_9BACL</name>
<evidence type="ECO:0000313" key="1">
    <source>
        <dbReference type="EMBL" id="NOU80617.1"/>
    </source>
</evidence>
<proteinExistence type="predicted"/>
<dbReference type="EMBL" id="WHOB01000051">
    <property type="protein sequence ID" value="NOU80617.1"/>
    <property type="molecule type" value="Genomic_DNA"/>
</dbReference>
<accession>A0ABX1YI38</accession>
<gene>
    <name evidence="1" type="ORF">GC101_17270</name>
</gene>
<reference evidence="1 2" key="1">
    <citation type="submission" date="2019-10" db="EMBL/GenBank/DDBJ databases">
        <title>Description of Paenibacillus terricola sp. nov.</title>
        <authorList>
            <person name="Carlier A."/>
            <person name="Qi S."/>
        </authorList>
    </citation>
    <scope>NUCLEOTIDE SEQUENCE [LARGE SCALE GENOMIC DNA]</scope>
    <source>
        <strain evidence="1 2">LMG 31459</strain>
    </source>
</reference>